<protein>
    <submittedName>
        <fullName evidence="6">Peptidase M10A and M12B matrixin and adamalysin</fullName>
    </submittedName>
</protein>
<dbReference type="GO" id="GO:0031012">
    <property type="term" value="C:extracellular matrix"/>
    <property type="evidence" value="ECO:0007669"/>
    <property type="project" value="InterPro"/>
</dbReference>
<keyword evidence="3" id="KW-0378">Hydrolase</keyword>
<dbReference type="SUPFAM" id="SSF55486">
    <property type="entry name" value="Metalloproteases ('zincins'), catalytic domain"/>
    <property type="match status" value="1"/>
</dbReference>
<dbReference type="Proteomes" id="UP000002215">
    <property type="component" value="Chromosome"/>
</dbReference>
<keyword evidence="2" id="KW-0479">Metal-binding</keyword>
<evidence type="ECO:0000313" key="7">
    <source>
        <dbReference type="Proteomes" id="UP000002215"/>
    </source>
</evidence>
<dbReference type="GO" id="GO:0004222">
    <property type="term" value="F:metalloendopeptidase activity"/>
    <property type="evidence" value="ECO:0007669"/>
    <property type="project" value="InterPro"/>
</dbReference>
<dbReference type="RefSeq" id="WP_012791130.1">
    <property type="nucleotide sequence ID" value="NC_013132.1"/>
</dbReference>
<dbReference type="KEGG" id="cpi:Cpin_3487"/>
<dbReference type="Pfam" id="PF00413">
    <property type="entry name" value="Peptidase_M10"/>
    <property type="match status" value="1"/>
</dbReference>
<dbReference type="AlphaFoldDB" id="A0A979G510"/>
<keyword evidence="4" id="KW-0862">Zinc</keyword>
<accession>A0A979G510</accession>
<dbReference type="InterPro" id="IPR024079">
    <property type="entry name" value="MetalloPept_cat_dom_sf"/>
</dbReference>
<proteinExistence type="predicted"/>
<evidence type="ECO:0000256" key="2">
    <source>
        <dbReference type="ARBA" id="ARBA00022723"/>
    </source>
</evidence>
<dbReference type="GO" id="GO:0006508">
    <property type="term" value="P:proteolysis"/>
    <property type="evidence" value="ECO:0007669"/>
    <property type="project" value="UniProtKB-KW"/>
</dbReference>
<dbReference type="InterPro" id="IPR001818">
    <property type="entry name" value="Pept_M10_metallopeptidase"/>
</dbReference>
<dbReference type="OrthoDB" id="277230at2"/>
<dbReference type="Gene3D" id="3.40.390.10">
    <property type="entry name" value="Collagenase (Catalytic Domain)"/>
    <property type="match status" value="1"/>
</dbReference>
<gene>
    <name evidence="6" type="ordered locus">Cpin_3487</name>
</gene>
<sequence>MRNVFELKKDHTPTKEEIQNVHLLGKGIICDTESRGHETPQNKSITELVVDASEGFIPLWEPGVTLRWRFQERALNSFAHPEEVKDTVRQLFAKALVKWGKAAPVRFTEDKDLWDFEIVVLSSNKCNASGCVLASAFFPDAGQHKFNVYPILFEQKDEEQIDTFVHETGHIFGLRHFFAKTKEAAFPSEIFGTHEKFTIMNYGSLSQLTDADKADLLRLYQQAWSRQLTNINGTPIRFVRPFSATASVTADVYPFSQIPAVAAKHTEALLNMM</sequence>
<evidence type="ECO:0000256" key="1">
    <source>
        <dbReference type="ARBA" id="ARBA00022670"/>
    </source>
</evidence>
<evidence type="ECO:0000256" key="3">
    <source>
        <dbReference type="ARBA" id="ARBA00022801"/>
    </source>
</evidence>
<evidence type="ECO:0000313" key="6">
    <source>
        <dbReference type="EMBL" id="ACU60954.1"/>
    </source>
</evidence>
<organism evidence="6 7">
    <name type="scientific">Chitinophaga pinensis (strain ATCC 43595 / DSM 2588 / LMG 13176 / NBRC 15968 / NCIMB 11800 / UQM 2034)</name>
    <dbReference type="NCBI Taxonomy" id="485918"/>
    <lineage>
        <taxon>Bacteria</taxon>
        <taxon>Pseudomonadati</taxon>
        <taxon>Bacteroidota</taxon>
        <taxon>Chitinophagia</taxon>
        <taxon>Chitinophagales</taxon>
        <taxon>Chitinophagaceae</taxon>
        <taxon>Chitinophaga</taxon>
    </lineage>
</organism>
<dbReference type="SMART" id="SM00235">
    <property type="entry name" value="ZnMc"/>
    <property type="match status" value="1"/>
</dbReference>
<dbReference type="InterPro" id="IPR006026">
    <property type="entry name" value="Peptidase_Metallo"/>
</dbReference>
<dbReference type="EMBL" id="CP001699">
    <property type="protein sequence ID" value="ACU60954.1"/>
    <property type="molecule type" value="Genomic_DNA"/>
</dbReference>
<feature type="domain" description="Peptidase metallopeptidase" evidence="5">
    <location>
        <begin position="56"/>
        <end position="222"/>
    </location>
</feature>
<evidence type="ECO:0000256" key="4">
    <source>
        <dbReference type="ARBA" id="ARBA00022833"/>
    </source>
</evidence>
<dbReference type="GO" id="GO:0008270">
    <property type="term" value="F:zinc ion binding"/>
    <property type="evidence" value="ECO:0007669"/>
    <property type="project" value="InterPro"/>
</dbReference>
<keyword evidence="1" id="KW-0645">Protease</keyword>
<evidence type="ECO:0000259" key="5">
    <source>
        <dbReference type="SMART" id="SM00235"/>
    </source>
</evidence>
<reference evidence="7" key="1">
    <citation type="submission" date="2009-08" db="EMBL/GenBank/DDBJ databases">
        <title>The complete genome of Chitinophaga pinensis DSM 2588.</title>
        <authorList>
            <consortium name="US DOE Joint Genome Institute (JGI-PGF)"/>
            <person name="Lucas S."/>
            <person name="Copeland A."/>
            <person name="Lapidus A."/>
            <person name="Glavina del Rio T."/>
            <person name="Dalin E."/>
            <person name="Tice H."/>
            <person name="Bruce D."/>
            <person name="Goodwin L."/>
            <person name="Pitluck S."/>
            <person name="Kyrpides N."/>
            <person name="Mavromatis K."/>
            <person name="Ivanova N."/>
            <person name="Mikhailova N."/>
            <person name="Sims D."/>
            <person name="Meinche L."/>
            <person name="Brettin T."/>
            <person name="Detter J.C."/>
            <person name="Han C."/>
            <person name="Larimer F."/>
            <person name="Land M."/>
            <person name="Hauser L."/>
            <person name="Markowitz V."/>
            <person name="Cheng J.-F."/>
            <person name="Hugenholtz P."/>
            <person name="Woyke T."/>
            <person name="Wu D."/>
            <person name="Spring S."/>
            <person name="Klenk H.-P."/>
            <person name="Eisen J.A."/>
        </authorList>
    </citation>
    <scope>NUCLEOTIDE SEQUENCE [LARGE SCALE GENOMIC DNA]</scope>
    <source>
        <strain evidence="7">ATCC 43595 / DSM 2588 / LMG 13176 / NBRC 15968 / NCIMB 11800 / UQM 2034</strain>
    </source>
</reference>
<reference evidence="6 7" key="2">
    <citation type="journal article" date="2010" name="Stand. Genomic Sci.">
        <title>Complete genome sequence of Chitinophaga pinensis type strain (UQM 2034).</title>
        <authorList>
            <person name="Glavina Del Rio T."/>
            <person name="Abt B."/>
            <person name="Spring S."/>
            <person name="Lapidus A."/>
            <person name="Nolan M."/>
            <person name="Tice H."/>
            <person name="Copeland A."/>
            <person name="Cheng J.F."/>
            <person name="Chen F."/>
            <person name="Bruce D."/>
            <person name="Goodwin L."/>
            <person name="Pitluck S."/>
            <person name="Ivanova N."/>
            <person name="Mavromatis K."/>
            <person name="Mikhailova N."/>
            <person name="Pati A."/>
            <person name="Chen A."/>
            <person name="Palaniappan K."/>
            <person name="Land M."/>
            <person name="Hauser L."/>
            <person name="Chang Y.J."/>
            <person name="Jeffries C.D."/>
            <person name="Chain P."/>
            <person name="Saunders E."/>
            <person name="Detter J.C."/>
            <person name="Brettin T."/>
            <person name="Rohde M."/>
            <person name="Goker M."/>
            <person name="Bristow J."/>
            <person name="Eisen J.A."/>
            <person name="Markowitz V."/>
            <person name="Hugenholtz P."/>
            <person name="Kyrpides N.C."/>
            <person name="Klenk H.P."/>
            <person name="Lucas S."/>
        </authorList>
    </citation>
    <scope>NUCLEOTIDE SEQUENCE [LARGE SCALE GENOMIC DNA]</scope>
    <source>
        <strain evidence="7">ATCC 43595 / DSM 2588 / LMG 13176 / NBRC 15968 / NCIMB 11800 / UQM 2034</strain>
    </source>
</reference>
<name>A0A979G510_CHIPD</name>